<comment type="subunit">
    <text evidence="2 12">Homodimer.</text>
</comment>
<dbReference type="PIRSF" id="PIRSF001535">
    <property type="entry name" value="ProRS_1"/>
    <property type="match status" value="1"/>
</dbReference>
<dbReference type="RefSeq" id="WP_144302252.1">
    <property type="nucleotide sequence ID" value="NZ_QMIE01000004.1"/>
</dbReference>
<keyword evidence="7 12" id="KW-0648">Protein biosynthesis</keyword>
<evidence type="ECO:0000256" key="5">
    <source>
        <dbReference type="ARBA" id="ARBA00022741"/>
    </source>
</evidence>
<dbReference type="SUPFAM" id="SSF55826">
    <property type="entry name" value="YbaK/ProRS associated domain"/>
    <property type="match status" value="1"/>
</dbReference>
<proteinExistence type="inferred from homology"/>
<dbReference type="InterPro" id="IPR002314">
    <property type="entry name" value="aa-tRNA-synt_IIb"/>
</dbReference>
<reference evidence="14 15" key="1">
    <citation type="submission" date="2018-06" db="EMBL/GenBank/DDBJ databases">
        <title>Complete genome of Desulfovibrio indonesiensis P37SLT.</title>
        <authorList>
            <person name="Crispim J.S."/>
            <person name="Vidigal P.M.P."/>
            <person name="Silva L.C.F."/>
            <person name="Laguardia C.N."/>
            <person name="Araujo L.C."/>
            <person name="Dias R.S."/>
            <person name="Sousa M.P."/>
            <person name="Paula S.O."/>
            <person name="Silva C."/>
        </authorList>
    </citation>
    <scope>NUCLEOTIDE SEQUENCE [LARGE SCALE GENOMIC DNA]</scope>
    <source>
        <strain evidence="14 15">P37SLT</strain>
    </source>
</reference>
<dbReference type="PROSITE" id="PS50862">
    <property type="entry name" value="AA_TRNA_LIGASE_II"/>
    <property type="match status" value="1"/>
</dbReference>
<evidence type="ECO:0000256" key="6">
    <source>
        <dbReference type="ARBA" id="ARBA00022840"/>
    </source>
</evidence>
<evidence type="ECO:0000256" key="9">
    <source>
        <dbReference type="ARBA" id="ARBA00047671"/>
    </source>
</evidence>
<protein>
    <recommendedName>
        <fullName evidence="12">Proline--tRNA ligase</fullName>
        <ecNumber evidence="12">6.1.1.15</ecNumber>
    </recommendedName>
    <alternativeName>
        <fullName evidence="12">Prolyl-tRNA synthetase</fullName>
        <shortName evidence="12">ProRS</shortName>
    </alternativeName>
</protein>
<keyword evidence="8 12" id="KW-0030">Aminoacyl-tRNA synthetase</keyword>
<dbReference type="Gene3D" id="3.30.930.10">
    <property type="entry name" value="Bira Bifunctional Protein, Domain 2"/>
    <property type="match status" value="2"/>
</dbReference>
<evidence type="ECO:0000313" key="15">
    <source>
        <dbReference type="Proteomes" id="UP000448292"/>
    </source>
</evidence>
<gene>
    <name evidence="12" type="primary">proS</name>
    <name evidence="14" type="ORF">DPQ33_05715</name>
</gene>
<dbReference type="GO" id="GO:0005524">
    <property type="term" value="F:ATP binding"/>
    <property type="evidence" value="ECO:0007669"/>
    <property type="project" value="UniProtKB-UniRule"/>
</dbReference>
<dbReference type="InterPro" id="IPR036621">
    <property type="entry name" value="Anticodon-bd_dom_sf"/>
</dbReference>
<dbReference type="CDD" id="cd00861">
    <property type="entry name" value="ProRS_anticodon_short"/>
    <property type="match status" value="1"/>
</dbReference>
<dbReference type="GO" id="GO:0004827">
    <property type="term" value="F:proline-tRNA ligase activity"/>
    <property type="evidence" value="ECO:0007669"/>
    <property type="project" value="UniProtKB-UniRule"/>
</dbReference>
<evidence type="ECO:0000256" key="8">
    <source>
        <dbReference type="ARBA" id="ARBA00023146"/>
    </source>
</evidence>
<dbReference type="GO" id="GO:0005829">
    <property type="term" value="C:cytosol"/>
    <property type="evidence" value="ECO:0007669"/>
    <property type="project" value="TreeGrafter"/>
</dbReference>
<dbReference type="InterPro" id="IPR004154">
    <property type="entry name" value="Anticodon-bd"/>
</dbReference>
<evidence type="ECO:0000259" key="13">
    <source>
        <dbReference type="PROSITE" id="PS50862"/>
    </source>
</evidence>
<evidence type="ECO:0000313" key="14">
    <source>
        <dbReference type="EMBL" id="TVM18251.1"/>
    </source>
</evidence>
<dbReference type="PANTHER" id="PTHR42753:SF2">
    <property type="entry name" value="PROLINE--TRNA LIGASE"/>
    <property type="match status" value="1"/>
</dbReference>
<dbReference type="GO" id="GO:0006433">
    <property type="term" value="P:prolyl-tRNA aminoacylation"/>
    <property type="evidence" value="ECO:0007669"/>
    <property type="project" value="UniProtKB-UniRule"/>
</dbReference>
<dbReference type="InterPro" id="IPR007214">
    <property type="entry name" value="YbaK/aa-tRNA-synth-assoc-dom"/>
</dbReference>
<keyword evidence="4 12" id="KW-0436">Ligase</keyword>
<dbReference type="Pfam" id="PF03129">
    <property type="entry name" value="HGTP_anticodon"/>
    <property type="match status" value="1"/>
</dbReference>
<keyword evidence="3 12" id="KW-0963">Cytoplasm</keyword>
<dbReference type="InterPro" id="IPR045864">
    <property type="entry name" value="aa-tRNA-synth_II/BPL/LPL"/>
</dbReference>
<dbReference type="EC" id="6.1.1.15" evidence="12"/>
<comment type="similarity">
    <text evidence="11 12">Belongs to the class-II aminoacyl-tRNA synthetase family. ProS type 1 subfamily.</text>
</comment>
<dbReference type="InterPro" id="IPR006195">
    <property type="entry name" value="aa-tRNA-synth_II"/>
</dbReference>
<dbReference type="InterPro" id="IPR044140">
    <property type="entry name" value="ProRS_anticodon_short"/>
</dbReference>
<dbReference type="PANTHER" id="PTHR42753">
    <property type="entry name" value="MITOCHONDRIAL RIBOSOME PROTEIN L39/PROLYL-TRNA LIGASE FAMILY MEMBER"/>
    <property type="match status" value="1"/>
</dbReference>
<dbReference type="AlphaFoldDB" id="A0A7M3MH18"/>
<dbReference type="FunFam" id="3.30.930.10:FF:000065">
    <property type="entry name" value="Proline--tRNA ligase"/>
    <property type="match status" value="1"/>
</dbReference>
<keyword evidence="5 12" id="KW-0547">Nucleotide-binding</keyword>
<evidence type="ECO:0000256" key="10">
    <source>
        <dbReference type="ARBA" id="ARBA00053664"/>
    </source>
</evidence>
<keyword evidence="15" id="KW-1185">Reference proteome</keyword>
<dbReference type="OrthoDB" id="9809052at2"/>
<dbReference type="EMBL" id="QMIE01000004">
    <property type="protein sequence ID" value="TVM18251.1"/>
    <property type="molecule type" value="Genomic_DNA"/>
</dbReference>
<dbReference type="Gene3D" id="3.40.50.800">
    <property type="entry name" value="Anticodon-binding domain"/>
    <property type="match status" value="1"/>
</dbReference>
<organism evidence="14 15">
    <name type="scientific">Oceanidesulfovibrio indonesiensis</name>
    <dbReference type="NCBI Taxonomy" id="54767"/>
    <lineage>
        <taxon>Bacteria</taxon>
        <taxon>Pseudomonadati</taxon>
        <taxon>Thermodesulfobacteriota</taxon>
        <taxon>Desulfovibrionia</taxon>
        <taxon>Desulfovibrionales</taxon>
        <taxon>Desulfovibrionaceae</taxon>
        <taxon>Oceanidesulfovibrio</taxon>
    </lineage>
</organism>
<dbReference type="InterPro" id="IPR033730">
    <property type="entry name" value="ProRS_core_prok"/>
</dbReference>
<dbReference type="HAMAP" id="MF_01569">
    <property type="entry name" value="Pro_tRNA_synth_type1"/>
    <property type="match status" value="1"/>
</dbReference>
<evidence type="ECO:0000256" key="12">
    <source>
        <dbReference type="HAMAP-Rule" id="MF_01569"/>
    </source>
</evidence>
<dbReference type="InterPro" id="IPR036754">
    <property type="entry name" value="YbaK/aa-tRNA-synt-asso_dom_sf"/>
</dbReference>
<comment type="caution">
    <text evidence="14">The sequence shown here is derived from an EMBL/GenBank/DDBJ whole genome shotgun (WGS) entry which is preliminary data.</text>
</comment>
<comment type="domain">
    <text evidence="12">Consists of three domains: the N-terminal catalytic domain, the editing domain and the C-terminal anticodon-binding domain.</text>
</comment>
<comment type="subcellular location">
    <subcellularLocation>
        <location evidence="1 12">Cytoplasm</location>
    </subcellularLocation>
</comment>
<dbReference type="NCBIfam" id="NF006625">
    <property type="entry name" value="PRK09194.1"/>
    <property type="match status" value="1"/>
</dbReference>
<sequence>MRLSALYMPTLKEAPADAEVISHKLLVRAGMIRKLTSGIYTYLPLGRRSLDKIAQIVREEMNAAGGQEIFMPMVQPGDLWKETGRWDVYGPELLRVKDRHGRDYCLGPTHEEVVTDLVRGEVRSYRQLPLNLYQIQTKFRDEIRPRFGLMRGREFVMKDAYSFDKDAHGADASYAAMYDAYTRAFKRLGLRFRAVQADSGAIGGSYSHEFMVLATTGEDTIVTCTQCEYAANLEKAEVCYANEPLDRGECPELVEVETPGMHTVAEVAKFLELPESKILKTLLYEADGKPVAVLLRGDRELNEIKLKNLAGVTNLELAGPEQVKKWTGAAVGFAGPVGLEVERIYADEEIMRDTDWAAGANKDDMHVLHVDIPRDVKLTASADLRTVTMDDPCPACGGGIEMPRGIEVGHVFKLGTKYSEAMNATFLDEAGKEQLMIMGCYGIGVSRILAAAIEQNNDEFGIVFPPSIAPYEVALLTLGAKDDAVVAKSEELYELLTDKGVDVLLDDRGERPGVKFKDADLVGFPIQVVVGGKALARGVVEAKDRRTGEKAELPVDAFEEAFDAFRRHVLEGWTI</sequence>
<evidence type="ECO:0000256" key="3">
    <source>
        <dbReference type="ARBA" id="ARBA00022490"/>
    </source>
</evidence>
<dbReference type="InterPro" id="IPR023717">
    <property type="entry name" value="Pro-tRNA-Synthase_IIa_type1"/>
</dbReference>
<dbReference type="Proteomes" id="UP000448292">
    <property type="component" value="Unassembled WGS sequence"/>
</dbReference>
<dbReference type="Pfam" id="PF00587">
    <property type="entry name" value="tRNA-synt_2b"/>
    <property type="match status" value="1"/>
</dbReference>
<dbReference type="NCBIfam" id="TIGR00409">
    <property type="entry name" value="proS_fam_II"/>
    <property type="match status" value="1"/>
</dbReference>
<accession>A0A7M3MH18</accession>
<evidence type="ECO:0000256" key="4">
    <source>
        <dbReference type="ARBA" id="ARBA00022598"/>
    </source>
</evidence>
<evidence type="ECO:0000256" key="7">
    <source>
        <dbReference type="ARBA" id="ARBA00022917"/>
    </source>
</evidence>
<dbReference type="InterPro" id="IPR002316">
    <property type="entry name" value="Pro-tRNA-ligase_IIa"/>
</dbReference>
<feature type="domain" description="Aminoacyl-transfer RNA synthetases class-II family profile" evidence="13">
    <location>
        <begin position="52"/>
        <end position="465"/>
    </location>
</feature>
<dbReference type="CDD" id="cd04334">
    <property type="entry name" value="ProRS-INS"/>
    <property type="match status" value="1"/>
</dbReference>
<keyword evidence="6 12" id="KW-0067">ATP-binding</keyword>
<dbReference type="InterPro" id="IPR050062">
    <property type="entry name" value="Pro-tRNA_synthetase"/>
</dbReference>
<dbReference type="InterPro" id="IPR004500">
    <property type="entry name" value="Pro-tRNA-synth_IIa_bac-type"/>
</dbReference>
<dbReference type="SUPFAM" id="SSF55681">
    <property type="entry name" value="Class II aaRS and biotin synthetases"/>
    <property type="match status" value="1"/>
</dbReference>
<evidence type="ECO:0000256" key="1">
    <source>
        <dbReference type="ARBA" id="ARBA00004496"/>
    </source>
</evidence>
<dbReference type="PRINTS" id="PR01046">
    <property type="entry name" value="TRNASYNTHPRO"/>
</dbReference>
<dbReference type="SUPFAM" id="SSF52954">
    <property type="entry name" value="Class II aaRS ABD-related"/>
    <property type="match status" value="1"/>
</dbReference>
<name>A0A7M3MH18_9BACT</name>
<comment type="catalytic activity">
    <reaction evidence="9 12">
        <text>tRNA(Pro) + L-proline + ATP = L-prolyl-tRNA(Pro) + AMP + diphosphate</text>
        <dbReference type="Rhea" id="RHEA:14305"/>
        <dbReference type="Rhea" id="RHEA-COMP:9700"/>
        <dbReference type="Rhea" id="RHEA-COMP:9702"/>
        <dbReference type="ChEBI" id="CHEBI:30616"/>
        <dbReference type="ChEBI" id="CHEBI:33019"/>
        <dbReference type="ChEBI" id="CHEBI:60039"/>
        <dbReference type="ChEBI" id="CHEBI:78442"/>
        <dbReference type="ChEBI" id="CHEBI:78532"/>
        <dbReference type="ChEBI" id="CHEBI:456215"/>
        <dbReference type="EC" id="6.1.1.15"/>
    </reaction>
</comment>
<dbReference type="Pfam" id="PF04073">
    <property type="entry name" value="tRNA_edit"/>
    <property type="match status" value="1"/>
</dbReference>
<comment type="function">
    <text evidence="10 12">Catalyzes the attachment of proline to tRNA(Pro) in a two-step reaction: proline is first activated by ATP to form Pro-AMP and then transferred to the acceptor end of tRNA(Pro). As ProRS can inadvertently accommodate and process non-cognate amino acids such as alanine and cysteine, to avoid such errors it has two additional distinct editing activities against alanine. One activity is designated as 'pretransfer' editing and involves the tRNA(Pro)-independent hydrolysis of activated Ala-AMP. The other activity is designated 'posttransfer' editing and involves deacylation of mischarged Ala-tRNA(Pro). The misacylated Cys-tRNA(Pro) is not edited by ProRS.</text>
</comment>
<dbReference type="FunFam" id="3.30.930.10:FF:000066">
    <property type="entry name" value="Proline--tRNA ligase"/>
    <property type="match status" value="1"/>
</dbReference>
<dbReference type="GO" id="GO:0002161">
    <property type="term" value="F:aminoacyl-tRNA deacylase activity"/>
    <property type="evidence" value="ECO:0007669"/>
    <property type="project" value="InterPro"/>
</dbReference>
<evidence type="ECO:0000256" key="11">
    <source>
        <dbReference type="ARBA" id="ARBA00060755"/>
    </source>
</evidence>
<evidence type="ECO:0000256" key="2">
    <source>
        <dbReference type="ARBA" id="ARBA00011738"/>
    </source>
</evidence>
<dbReference type="CDD" id="cd00779">
    <property type="entry name" value="ProRS_core_prok"/>
    <property type="match status" value="1"/>
</dbReference>